<evidence type="ECO:0000313" key="13">
    <source>
        <dbReference type="Proteomes" id="UP000242763"/>
    </source>
</evidence>
<dbReference type="InterPro" id="IPR011495">
    <property type="entry name" value="Sig_transdc_His_kin_sub2_dim/P"/>
</dbReference>
<dbReference type="InterPro" id="IPR001789">
    <property type="entry name" value="Sig_transdc_resp-reg_receiver"/>
</dbReference>
<dbReference type="PROSITE" id="PS50110">
    <property type="entry name" value="RESPONSE_REGULATORY"/>
    <property type="match status" value="1"/>
</dbReference>
<dbReference type="GO" id="GO:0005524">
    <property type="term" value="F:ATP binding"/>
    <property type="evidence" value="ECO:0007669"/>
    <property type="project" value="UniProtKB-KW"/>
</dbReference>
<dbReference type="STRING" id="1121003.SAMN03080618_03070"/>
<evidence type="ECO:0000313" key="12">
    <source>
        <dbReference type="EMBL" id="SFJ47018.1"/>
    </source>
</evidence>
<dbReference type="SUPFAM" id="SSF55874">
    <property type="entry name" value="ATPase domain of HSP90 chaperone/DNA topoisomerase II/histidine kinase"/>
    <property type="match status" value="1"/>
</dbReference>
<dbReference type="InterPro" id="IPR011006">
    <property type="entry name" value="CheY-like_superfamily"/>
</dbReference>
<feature type="coiled-coil region" evidence="9">
    <location>
        <begin position="117"/>
        <end position="153"/>
    </location>
</feature>
<keyword evidence="6 12" id="KW-0418">Kinase</keyword>
<protein>
    <recommendedName>
        <fullName evidence="2">histidine kinase</fullName>
        <ecNumber evidence="2">2.7.13.3</ecNumber>
    </recommendedName>
</protein>
<dbReference type="Pfam" id="PF02518">
    <property type="entry name" value="HATPase_c"/>
    <property type="match status" value="1"/>
</dbReference>
<name>A0A1I3RL95_9HYPH</name>
<accession>A0A1I3RL95</accession>
<dbReference type="OrthoDB" id="7297573at2"/>
<dbReference type="CDD" id="cd00156">
    <property type="entry name" value="REC"/>
    <property type="match status" value="1"/>
</dbReference>
<dbReference type="PROSITE" id="PS50109">
    <property type="entry name" value="HIS_KIN"/>
    <property type="match status" value="1"/>
</dbReference>
<evidence type="ECO:0000259" key="10">
    <source>
        <dbReference type="PROSITE" id="PS50109"/>
    </source>
</evidence>
<evidence type="ECO:0000256" key="2">
    <source>
        <dbReference type="ARBA" id="ARBA00012438"/>
    </source>
</evidence>
<evidence type="ECO:0000259" key="11">
    <source>
        <dbReference type="PROSITE" id="PS50110"/>
    </source>
</evidence>
<dbReference type="SMART" id="SM00387">
    <property type="entry name" value="HATPase_c"/>
    <property type="match status" value="1"/>
</dbReference>
<keyword evidence="3 8" id="KW-0597">Phosphoprotein</keyword>
<comment type="catalytic activity">
    <reaction evidence="1">
        <text>ATP + protein L-histidine = ADP + protein N-phospho-L-histidine.</text>
        <dbReference type="EC" id="2.7.13.3"/>
    </reaction>
</comment>
<dbReference type="InterPro" id="IPR003594">
    <property type="entry name" value="HATPase_dom"/>
</dbReference>
<dbReference type="Pfam" id="PF07568">
    <property type="entry name" value="HisKA_2"/>
    <property type="match status" value="1"/>
</dbReference>
<dbReference type="RefSeq" id="WP_091524108.1">
    <property type="nucleotide sequence ID" value="NZ_FORF01000021.1"/>
</dbReference>
<dbReference type="SMART" id="SM00448">
    <property type="entry name" value="REC"/>
    <property type="match status" value="1"/>
</dbReference>
<evidence type="ECO:0000256" key="4">
    <source>
        <dbReference type="ARBA" id="ARBA00022679"/>
    </source>
</evidence>
<feature type="domain" description="Response regulatory" evidence="11">
    <location>
        <begin position="7"/>
        <end position="121"/>
    </location>
</feature>
<keyword evidence="9" id="KW-0175">Coiled coil</keyword>
<reference evidence="13" key="1">
    <citation type="submission" date="2016-10" db="EMBL/GenBank/DDBJ databases">
        <authorList>
            <person name="Varghese N."/>
            <person name="Submissions S."/>
        </authorList>
    </citation>
    <scope>NUCLEOTIDE SEQUENCE [LARGE SCALE GENOMIC DNA]</scope>
    <source>
        <strain evidence="13">DSM 21857</strain>
    </source>
</reference>
<dbReference type="GO" id="GO:0000160">
    <property type="term" value="P:phosphorelay signal transduction system"/>
    <property type="evidence" value="ECO:0007669"/>
    <property type="project" value="InterPro"/>
</dbReference>
<dbReference type="InterPro" id="IPR005467">
    <property type="entry name" value="His_kinase_dom"/>
</dbReference>
<keyword evidence="5" id="KW-0547">Nucleotide-binding</keyword>
<dbReference type="SUPFAM" id="SSF52172">
    <property type="entry name" value="CheY-like"/>
    <property type="match status" value="1"/>
</dbReference>
<evidence type="ECO:0000256" key="1">
    <source>
        <dbReference type="ARBA" id="ARBA00000085"/>
    </source>
</evidence>
<dbReference type="EC" id="2.7.13.3" evidence="2"/>
<keyword evidence="13" id="KW-1185">Reference proteome</keyword>
<dbReference type="AlphaFoldDB" id="A0A1I3RL95"/>
<keyword evidence="7" id="KW-0067">ATP-binding</keyword>
<proteinExistence type="predicted"/>
<dbReference type="InterPro" id="IPR036890">
    <property type="entry name" value="HATPase_C_sf"/>
</dbReference>
<evidence type="ECO:0000256" key="9">
    <source>
        <dbReference type="SAM" id="Coils"/>
    </source>
</evidence>
<dbReference type="EMBL" id="FORF01000021">
    <property type="protein sequence ID" value="SFJ47018.1"/>
    <property type="molecule type" value="Genomic_DNA"/>
</dbReference>
<dbReference type="Pfam" id="PF00072">
    <property type="entry name" value="Response_reg"/>
    <property type="match status" value="1"/>
</dbReference>
<evidence type="ECO:0000256" key="8">
    <source>
        <dbReference type="PROSITE-ProRule" id="PRU00169"/>
    </source>
</evidence>
<dbReference type="Gene3D" id="3.30.565.10">
    <property type="entry name" value="Histidine kinase-like ATPase, C-terminal domain"/>
    <property type="match status" value="1"/>
</dbReference>
<evidence type="ECO:0000256" key="7">
    <source>
        <dbReference type="ARBA" id="ARBA00022840"/>
    </source>
</evidence>
<organism evidence="12 13">
    <name type="scientific">Aquamicrobium aerolatum DSM 21857</name>
    <dbReference type="NCBI Taxonomy" id="1121003"/>
    <lineage>
        <taxon>Bacteria</taxon>
        <taxon>Pseudomonadati</taxon>
        <taxon>Pseudomonadota</taxon>
        <taxon>Alphaproteobacteria</taxon>
        <taxon>Hyphomicrobiales</taxon>
        <taxon>Phyllobacteriaceae</taxon>
        <taxon>Aerobium</taxon>
    </lineage>
</organism>
<dbReference type="Proteomes" id="UP000242763">
    <property type="component" value="Unassembled WGS sequence"/>
</dbReference>
<evidence type="ECO:0000256" key="5">
    <source>
        <dbReference type="ARBA" id="ARBA00022741"/>
    </source>
</evidence>
<feature type="modified residue" description="4-aspartylphosphate" evidence="8">
    <location>
        <position position="56"/>
    </location>
</feature>
<dbReference type="PANTHER" id="PTHR41523">
    <property type="entry name" value="TWO-COMPONENT SYSTEM SENSOR PROTEIN"/>
    <property type="match status" value="1"/>
</dbReference>
<evidence type="ECO:0000256" key="6">
    <source>
        <dbReference type="ARBA" id="ARBA00022777"/>
    </source>
</evidence>
<keyword evidence="4" id="KW-0808">Transferase</keyword>
<feature type="domain" description="Histidine kinase" evidence="10">
    <location>
        <begin position="153"/>
        <end position="347"/>
    </location>
</feature>
<gene>
    <name evidence="12" type="ORF">SAMN03080618_03070</name>
</gene>
<evidence type="ECO:0000256" key="3">
    <source>
        <dbReference type="ARBA" id="ARBA00022553"/>
    </source>
</evidence>
<dbReference type="Gene3D" id="3.40.50.2300">
    <property type="match status" value="1"/>
</dbReference>
<dbReference type="PANTHER" id="PTHR41523:SF8">
    <property type="entry name" value="ETHYLENE RESPONSE SENSOR PROTEIN"/>
    <property type="match status" value="1"/>
</dbReference>
<dbReference type="GO" id="GO:0004673">
    <property type="term" value="F:protein histidine kinase activity"/>
    <property type="evidence" value="ECO:0007669"/>
    <property type="project" value="UniProtKB-EC"/>
</dbReference>
<sequence>MPSRVIRVLQIDDDVALARLVEKTLTRRGYAYAHATDGPSGLERIAEGDISVVVLDHFLDNGTGLCVLAQLKQGSEAPPVVYVTGSQEPTVAVEALKAGAADYVLKTVGEEFLLLLVSAIEQAIKKAQLEREKEQAEREVRAARDRAEILLTEVNHRVANSLALVAALVRMQSSAISDPIAKNALNETQARITAISGLHRRLYTSDDVRSVSLDSYLSMLVQELDTAMRAAGHPSRIKLDLAPVTLPTDKAVSVGMIVTELLTNAYKYAYPDGVDGEVRVMIRKAELGRATLIVEDDGIGWDGTGTPQGTGLGTRIVSAMAIQLGTEIAYGDGRGGTRTMFDLQIYEDA</sequence>